<dbReference type="EMBL" id="BAAADQ010000006">
    <property type="protein sequence ID" value="GAA0540875.1"/>
    <property type="molecule type" value="Genomic_DNA"/>
</dbReference>
<organism evidence="1 2">
    <name type="scientific">Halorubrum ejinorense</name>
    <dbReference type="NCBI Taxonomy" id="425309"/>
    <lineage>
        <taxon>Archaea</taxon>
        <taxon>Methanobacteriati</taxon>
        <taxon>Methanobacteriota</taxon>
        <taxon>Stenosarchaea group</taxon>
        <taxon>Halobacteria</taxon>
        <taxon>Halobacteriales</taxon>
        <taxon>Haloferacaceae</taxon>
        <taxon>Halorubrum</taxon>
    </lineage>
</organism>
<dbReference type="PANTHER" id="PTHR13812:SF19">
    <property type="entry name" value="KETIMINE REDUCTASE MU-CRYSTALLIN"/>
    <property type="match status" value="1"/>
</dbReference>
<dbReference type="InterPro" id="IPR003462">
    <property type="entry name" value="ODC_Mu_crystall"/>
</dbReference>
<reference evidence="1" key="2">
    <citation type="submission" date="2023-12" db="EMBL/GenBank/DDBJ databases">
        <authorList>
            <person name="Sun Q."/>
            <person name="Inoue M."/>
        </authorList>
    </citation>
    <scope>NUCLEOTIDE SEQUENCE</scope>
    <source>
        <strain evidence="1">JCM 14265</strain>
    </source>
</reference>
<dbReference type="Pfam" id="PF02423">
    <property type="entry name" value="OCD_Mu_crystall"/>
    <property type="match status" value="1"/>
</dbReference>
<evidence type="ECO:0000313" key="2">
    <source>
        <dbReference type="Proteomes" id="UP001501425"/>
    </source>
</evidence>
<dbReference type="InterPro" id="IPR023401">
    <property type="entry name" value="ODC_N"/>
</dbReference>
<dbReference type="GO" id="GO:0005737">
    <property type="term" value="C:cytoplasm"/>
    <property type="evidence" value="ECO:0007669"/>
    <property type="project" value="TreeGrafter"/>
</dbReference>
<sequence length="348" mass="35738">MVTLIGRPDDQAKLPDSDASDMVLLLSAEEVERNLDLAGLVDVVENALVKQAAGEVERPQRPHFPVGAGLDGDEPTGTGIAMPAYIHGADHYATKLVGVHEGNAERGLPTINAQVVLTDARTGLSTAFMAGTAITNARTGCIGAVSVRALAPEPDREDLTLGVIGAGAQARWQTRAIGAVATLSDVRIYSPSDSRGVCAADLSEEGIPAQAVDTARKAVEGADVVVTATTATEPVFPPDALGAGSLVIAVGAFTADMQELDPRVLERAEQTFADVPEEAAETGDLLASPLDGDDLIELGVPLADGYVRESSDGILVVKSVGSATLDAAASEAIYRLAVEAGDGTEVPL</sequence>
<name>A0AAV3SS78_9EURY</name>
<dbReference type="Gene3D" id="3.30.1780.10">
    <property type="entry name" value="ornithine cyclodeaminase, domain 1"/>
    <property type="match status" value="1"/>
</dbReference>
<dbReference type="SUPFAM" id="SSF51735">
    <property type="entry name" value="NAD(P)-binding Rossmann-fold domains"/>
    <property type="match status" value="1"/>
</dbReference>
<dbReference type="Gene3D" id="3.40.50.720">
    <property type="entry name" value="NAD(P)-binding Rossmann-like Domain"/>
    <property type="match status" value="1"/>
</dbReference>
<dbReference type="Proteomes" id="UP001501425">
    <property type="component" value="Unassembled WGS sequence"/>
</dbReference>
<accession>A0AAV3SS78</accession>
<protein>
    <submittedName>
        <fullName evidence="1">Alanine dehydrogenase</fullName>
    </submittedName>
</protein>
<dbReference type="PANTHER" id="PTHR13812">
    <property type="entry name" value="KETIMINE REDUCTASE MU-CRYSTALLIN"/>
    <property type="match status" value="1"/>
</dbReference>
<comment type="caution">
    <text evidence="1">The sequence shown here is derived from an EMBL/GenBank/DDBJ whole genome shotgun (WGS) entry which is preliminary data.</text>
</comment>
<reference evidence="1" key="1">
    <citation type="journal article" date="2014" name="Int. J. Syst. Evol. Microbiol.">
        <title>Complete genome sequence of Corynebacterium casei LMG S-19264T (=DSM 44701T), isolated from a smear-ripened cheese.</title>
        <authorList>
            <consortium name="US DOE Joint Genome Institute (JGI-PGF)"/>
            <person name="Walter F."/>
            <person name="Albersmeier A."/>
            <person name="Kalinowski J."/>
            <person name="Ruckert C."/>
        </authorList>
    </citation>
    <scope>NUCLEOTIDE SEQUENCE</scope>
    <source>
        <strain evidence="1">JCM 14265</strain>
    </source>
</reference>
<gene>
    <name evidence="1" type="primary">ala</name>
    <name evidence="1" type="ORF">GCM10008994_14960</name>
</gene>
<proteinExistence type="predicted"/>
<dbReference type="PIRSF" id="PIRSF001439">
    <property type="entry name" value="CryM"/>
    <property type="match status" value="1"/>
</dbReference>
<dbReference type="AlphaFoldDB" id="A0AAV3SS78"/>
<dbReference type="InterPro" id="IPR036291">
    <property type="entry name" value="NAD(P)-bd_dom_sf"/>
</dbReference>
<evidence type="ECO:0000313" key="1">
    <source>
        <dbReference type="EMBL" id="GAA0540875.1"/>
    </source>
</evidence>